<organism evidence="2 3">
    <name type="scientific">Planomonospora venezuelensis</name>
    <dbReference type="NCBI Taxonomy" id="1999"/>
    <lineage>
        <taxon>Bacteria</taxon>
        <taxon>Bacillati</taxon>
        <taxon>Actinomycetota</taxon>
        <taxon>Actinomycetes</taxon>
        <taxon>Streptosporangiales</taxon>
        <taxon>Streptosporangiaceae</taxon>
        <taxon>Planomonospora</taxon>
    </lineage>
</organism>
<reference evidence="2 3" key="1">
    <citation type="submission" date="2020-08" db="EMBL/GenBank/DDBJ databases">
        <title>Genomic Encyclopedia of Type Strains, Phase III (KMG-III): the genomes of soil and plant-associated and newly described type strains.</title>
        <authorList>
            <person name="Whitman W."/>
        </authorList>
    </citation>
    <scope>NUCLEOTIDE SEQUENCE [LARGE SCALE GENOMIC DNA]</scope>
    <source>
        <strain evidence="2 3">CECT 3303</strain>
    </source>
</reference>
<gene>
    <name evidence="2" type="ORF">FHS22_004665</name>
</gene>
<proteinExistence type="predicted"/>
<name>A0A841D9R7_PLAVE</name>
<accession>A0A841D9R7</accession>
<sequence length="132" mass="14138">MELNGRPVTPDELSALGLYNYGHLTSMRVEEGGQVCGLSLRLDRLLHDCRTLHGVDLDLVRRFTRRAVTAATLPRIVHRVRSGARPGPSGADAHLGILVSNRPTSTGALPPLKGERASAGSVTDLDGPVRAR</sequence>
<dbReference type="EMBL" id="JACHJJ010000016">
    <property type="protein sequence ID" value="MBB5965377.1"/>
    <property type="molecule type" value="Genomic_DNA"/>
</dbReference>
<comment type="caution">
    <text evidence="2">The sequence shown here is derived from an EMBL/GenBank/DDBJ whole genome shotgun (WGS) entry which is preliminary data.</text>
</comment>
<evidence type="ECO:0000313" key="2">
    <source>
        <dbReference type="EMBL" id="MBB5965377.1"/>
    </source>
</evidence>
<dbReference type="RefSeq" id="WP_184944715.1">
    <property type="nucleotide sequence ID" value="NZ_BAAAWZ010000001.1"/>
</dbReference>
<feature type="region of interest" description="Disordered" evidence="1">
    <location>
        <begin position="81"/>
        <end position="132"/>
    </location>
</feature>
<keyword evidence="3" id="KW-1185">Reference proteome</keyword>
<dbReference type="Proteomes" id="UP000562352">
    <property type="component" value="Unassembled WGS sequence"/>
</dbReference>
<evidence type="ECO:0000313" key="3">
    <source>
        <dbReference type="Proteomes" id="UP000562352"/>
    </source>
</evidence>
<dbReference type="AlphaFoldDB" id="A0A841D9R7"/>
<evidence type="ECO:0000256" key="1">
    <source>
        <dbReference type="SAM" id="MobiDB-lite"/>
    </source>
</evidence>
<protein>
    <submittedName>
        <fullName evidence="2">Uncharacterized protein</fullName>
    </submittedName>
</protein>